<dbReference type="PROSITE" id="PS50215">
    <property type="entry name" value="ADAM_MEPRO"/>
    <property type="match status" value="1"/>
</dbReference>
<evidence type="ECO:0000313" key="11">
    <source>
        <dbReference type="Proteomes" id="UP000076798"/>
    </source>
</evidence>
<evidence type="ECO:0000256" key="7">
    <source>
        <dbReference type="SAM" id="SignalP"/>
    </source>
</evidence>
<dbReference type="Pfam" id="PF01562">
    <property type="entry name" value="Pep_M12B_propep"/>
    <property type="match status" value="1"/>
</dbReference>
<dbReference type="PANTHER" id="PTHR11905:SF159">
    <property type="entry name" value="ADAM METALLOPROTEASE"/>
    <property type="match status" value="1"/>
</dbReference>
<dbReference type="Pfam" id="PF00200">
    <property type="entry name" value="Disintegrin"/>
    <property type="match status" value="1"/>
</dbReference>
<gene>
    <name evidence="10" type="ORF">SISSUDRAFT_1125328</name>
</gene>
<dbReference type="Gene3D" id="4.10.70.10">
    <property type="entry name" value="Disintegrin domain"/>
    <property type="match status" value="1"/>
</dbReference>
<evidence type="ECO:0000259" key="9">
    <source>
        <dbReference type="PROSITE" id="PS50215"/>
    </source>
</evidence>
<feature type="chain" id="PRO_5007874583" description="Disintegrin and metalloproteinase domain-containing protein B" evidence="7">
    <location>
        <begin position="27"/>
        <end position="855"/>
    </location>
</feature>
<keyword evidence="6" id="KW-0472">Membrane</keyword>
<dbReference type="Gene3D" id="3.40.390.10">
    <property type="entry name" value="Collagenase (Catalytic Domain)"/>
    <property type="match status" value="1"/>
</dbReference>
<feature type="binding site" evidence="4">
    <location>
        <position position="486"/>
    </location>
    <ligand>
        <name>Zn(2+)</name>
        <dbReference type="ChEBI" id="CHEBI:29105"/>
        <note>catalytic</note>
    </ligand>
</feature>
<evidence type="ECO:0000256" key="2">
    <source>
        <dbReference type="ARBA" id="ARBA00056552"/>
    </source>
</evidence>
<accession>A0A166HIM7</accession>
<feature type="region of interest" description="Disordered" evidence="5">
    <location>
        <begin position="816"/>
        <end position="855"/>
    </location>
</feature>
<reference evidence="10 11" key="1">
    <citation type="journal article" date="2016" name="Mol. Biol. Evol.">
        <title>Comparative Genomics of Early-Diverging Mushroom-Forming Fungi Provides Insights into the Origins of Lignocellulose Decay Capabilities.</title>
        <authorList>
            <person name="Nagy L.G."/>
            <person name="Riley R."/>
            <person name="Tritt A."/>
            <person name="Adam C."/>
            <person name="Daum C."/>
            <person name="Floudas D."/>
            <person name="Sun H."/>
            <person name="Yadav J.S."/>
            <person name="Pangilinan J."/>
            <person name="Larsson K.H."/>
            <person name="Matsuura K."/>
            <person name="Barry K."/>
            <person name="Labutti K."/>
            <person name="Kuo R."/>
            <person name="Ohm R.A."/>
            <person name="Bhattacharya S.S."/>
            <person name="Shirouzu T."/>
            <person name="Yoshinaga Y."/>
            <person name="Martin F.M."/>
            <person name="Grigoriev I.V."/>
            <person name="Hibbett D.S."/>
        </authorList>
    </citation>
    <scope>NUCLEOTIDE SEQUENCE [LARGE SCALE GENOMIC DNA]</scope>
    <source>
        <strain evidence="10 11">HHB10207 ss-3</strain>
    </source>
</reference>
<feature type="signal peptide" evidence="7">
    <location>
        <begin position="1"/>
        <end position="26"/>
    </location>
</feature>
<evidence type="ECO:0000313" key="10">
    <source>
        <dbReference type="EMBL" id="KZT42757.1"/>
    </source>
</evidence>
<dbReference type="SMART" id="SM00050">
    <property type="entry name" value="DISIN"/>
    <property type="match status" value="1"/>
</dbReference>
<dbReference type="InterPro" id="IPR001762">
    <property type="entry name" value="Disintegrin_dom"/>
</dbReference>
<keyword evidence="6" id="KW-1133">Transmembrane helix</keyword>
<evidence type="ECO:0000256" key="1">
    <source>
        <dbReference type="ARBA" id="ARBA00023157"/>
    </source>
</evidence>
<dbReference type="Proteomes" id="UP000076798">
    <property type="component" value="Unassembled WGS sequence"/>
</dbReference>
<dbReference type="GO" id="GO:0006508">
    <property type="term" value="P:proteolysis"/>
    <property type="evidence" value="ECO:0007669"/>
    <property type="project" value="InterPro"/>
</dbReference>
<feature type="domain" description="Disintegrin" evidence="8">
    <location>
        <begin position="562"/>
        <end position="650"/>
    </location>
</feature>
<dbReference type="GO" id="GO:0004222">
    <property type="term" value="F:metalloendopeptidase activity"/>
    <property type="evidence" value="ECO:0007669"/>
    <property type="project" value="InterPro"/>
</dbReference>
<dbReference type="SUPFAM" id="SSF55486">
    <property type="entry name" value="Metalloproteases ('zincins'), catalytic domain"/>
    <property type="match status" value="1"/>
</dbReference>
<dbReference type="OrthoDB" id="5951731at2759"/>
<dbReference type="STRING" id="1314776.A0A166HIM7"/>
<feature type="active site" evidence="4">
    <location>
        <position position="477"/>
    </location>
</feature>
<comment type="function">
    <text evidence="2">Probable zinc protease.</text>
</comment>
<evidence type="ECO:0000256" key="3">
    <source>
        <dbReference type="ARBA" id="ARBA00074021"/>
    </source>
</evidence>
<dbReference type="AlphaFoldDB" id="A0A166HIM7"/>
<dbReference type="PANTHER" id="PTHR11905">
    <property type="entry name" value="ADAM A DISINTEGRIN AND METALLOPROTEASE DOMAIN"/>
    <property type="match status" value="1"/>
</dbReference>
<evidence type="ECO:0000256" key="5">
    <source>
        <dbReference type="SAM" id="MobiDB-lite"/>
    </source>
</evidence>
<keyword evidence="11" id="KW-1185">Reference proteome</keyword>
<feature type="binding site" evidence="4">
    <location>
        <position position="480"/>
    </location>
    <ligand>
        <name>Zn(2+)</name>
        <dbReference type="ChEBI" id="CHEBI:29105"/>
        <note>catalytic</note>
    </ligand>
</feature>
<dbReference type="InterPro" id="IPR036436">
    <property type="entry name" value="Disintegrin_dom_sf"/>
</dbReference>
<feature type="domain" description="Peptidase M12B" evidence="9">
    <location>
        <begin position="327"/>
        <end position="549"/>
    </location>
</feature>
<keyword evidence="4" id="KW-0479">Metal-binding</keyword>
<dbReference type="EMBL" id="KV428011">
    <property type="protein sequence ID" value="KZT42757.1"/>
    <property type="molecule type" value="Genomic_DNA"/>
</dbReference>
<feature type="binding site" evidence="4">
    <location>
        <position position="476"/>
    </location>
    <ligand>
        <name>Zn(2+)</name>
        <dbReference type="ChEBI" id="CHEBI:29105"/>
        <note>catalytic</note>
    </ligand>
</feature>
<evidence type="ECO:0000259" key="8">
    <source>
        <dbReference type="PROSITE" id="PS50214"/>
    </source>
</evidence>
<dbReference type="PROSITE" id="PS50214">
    <property type="entry name" value="DISINTEGRIN_2"/>
    <property type="match status" value="1"/>
</dbReference>
<keyword evidence="4" id="KW-0862">Zinc</keyword>
<keyword evidence="6" id="KW-0812">Transmembrane</keyword>
<dbReference type="FunFam" id="4.10.70.10:FF:000003">
    <property type="entry name" value="Disintegrin and metalloproteinase domain-containing protein 17"/>
    <property type="match status" value="1"/>
</dbReference>
<keyword evidence="7" id="KW-0732">Signal</keyword>
<evidence type="ECO:0000256" key="4">
    <source>
        <dbReference type="PROSITE-ProRule" id="PRU00276"/>
    </source>
</evidence>
<name>A0A166HIM7_9AGAM</name>
<dbReference type="InterPro" id="IPR001590">
    <property type="entry name" value="Peptidase_M12B"/>
</dbReference>
<dbReference type="Gene3D" id="3.40.1620.60">
    <property type="match status" value="1"/>
</dbReference>
<dbReference type="GO" id="GO:0046872">
    <property type="term" value="F:metal ion binding"/>
    <property type="evidence" value="ECO:0007669"/>
    <property type="project" value="UniProtKB-KW"/>
</dbReference>
<evidence type="ECO:0000256" key="6">
    <source>
        <dbReference type="SAM" id="Phobius"/>
    </source>
</evidence>
<proteinExistence type="predicted"/>
<organism evidence="10 11">
    <name type="scientific">Sistotremastrum suecicum HHB10207 ss-3</name>
    <dbReference type="NCBI Taxonomy" id="1314776"/>
    <lineage>
        <taxon>Eukaryota</taxon>
        <taxon>Fungi</taxon>
        <taxon>Dikarya</taxon>
        <taxon>Basidiomycota</taxon>
        <taxon>Agaricomycotina</taxon>
        <taxon>Agaricomycetes</taxon>
        <taxon>Sistotremastrales</taxon>
        <taxon>Sistotremastraceae</taxon>
        <taxon>Sistotremastrum</taxon>
    </lineage>
</organism>
<comment type="caution">
    <text evidence="4">Lacks conserved residue(s) required for the propagation of feature annotation.</text>
</comment>
<dbReference type="Pfam" id="PF13688">
    <property type="entry name" value="Reprolysin_5"/>
    <property type="match status" value="1"/>
</dbReference>
<sequence>MKLFIFYNWPFFAGWLLICILPGVQASSRRPEPLTRIDSPTTLSLEVVPRQPNARGTFDSRSLPLDSPSLRHTDAFRLRLSAFSQTFTIHLRPNNHLIHPAARITYHTTSDDGKTVQSQMEPLLRDSVLAYWGEVVHESYSSSWLREDAARLSRPQGTPGDRGWARILVHNQGNALQDLPPIYEGAFSADGETYHILTINKYLRLKHPLDPLPEHFIDPSSQLVIFRDSDRITVNEHSSVKLQAEIGPEMCGHDRLSHNKDTSFQLGNSNLNEPATWYDPWNLFQDSGIVDGPVNMSHKRDDVAGGSSSSNFVGSIGSTAGCPSSEKIVYMGVAADCKYTAQYGSVENATKAILLNWNTASSLYKSTFNISLGIIHLEIHNSSCPSTPDPIRPWNTDCSSVTLDQRLSQFSAYRGTLGDDGAGLWHLMSGCPTGTEVGIAWLGTLCNQAASGEPPSVVSGAAVSTFGVTEWQVISHEIGHNFGAIHDCTSGCNSTAGCCPSSATTCAAENQFLMNPISNAGEMRFSPCSIGNICSLIPQGNPNAINSSCIQDASASEKTITVQMCGNGIVEDGEECDPGVGNNSTCCNSETCTFTAGSVCDPTSDACCTSTCQFSPATQVCRPAVNSQCDIAETCTGNSSACPPDTFHANGLQCGTDGETCANGLCTSQSLQCQTVGSSLGLKAACPNRNPSCSISCQDPNDSSSCMVLQSNFVDGTPCGYGGFCEKGNCQPGSLLDTAVSWYKQNLQIAIPISVAAGLVALVAICWLFSALGRCMRGSSRQGPPVYGAAGPPQPITGYAPGYTSVQAAPFYPQFKDENTSFSSPPQPTGDAAWIPPALRPGPNALRPYTPSEVR</sequence>
<dbReference type="InterPro" id="IPR024079">
    <property type="entry name" value="MetalloPept_cat_dom_sf"/>
</dbReference>
<protein>
    <recommendedName>
        <fullName evidence="3">Disintegrin and metalloproteinase domain-containing protein B</fullName>
    </recommendedName>
</protein>
<dbReference type="SUPFAM" id="SSF57552">
    <property type="entry name" value="Blood coagulation inhibitor (disintegrin)"/>
    <property type="match status" value="1"/>
</dbReference>
<dbReference type="InterPro" id="IPR002870">
    <property type="entry name" value="Peptidase_M12B_N"/>
</dbReference>
<feature type="transmembrane region" description="Helical" evidence="6">
    <location>
        <begin position="749"/>
        <end position="772"/>
    </location>
</feature>
<keyword evidence="1" id="KW-1015">Disulfide bond</keyword>